<dbReference type="RefSeq" id="WP_204866908.1">
    <property type="nucleotide sequence ID" value="NZ_JAFBBK010000001.1"/>
</dbReference>
<sequence length="268" mass="27348">MPVSVDLEGLEGLSRAERIEFLRRRIRSSPARVADAPAPAAPVTLTATAPAPDPAPARVRPVLPVPEALSALLPEGGLARGTVVSVSGAGSLLLGILASVTGSGRHAAVIGLPRLGLLAASEMGAHLQRVALVPDPGPDPVEVAAVLLDGIDLVVLGLGGMSVPPSRARAVVARARNKGATLIVTDGRWDGAELRLDARIRGYGGLGSGARTGHGRVRAVHLGVEVQGRAVRPRTGRLTLTSTGDGVEWGPADSTVSHRDPVLEALPS</sequence>
<name>A0ABS2KQG5_9NOCA</name>
<feature type="region of interest" description="Disordered" evidence="1">
    <location>
        <begin position="239"/>
        <end position="268"/>
    </location>
</feature>
<evidence type="ECO:0000256" key="1">
    <source>
        <dbReference type="SAM" id="MobiDB-lite"/>
    </source>
</evidence>
<protein>
    <submittedName>
        <fullName evidence="2">Uncharacterized protein</fullName>
    </submittedName>
</protein>
<evidence type="ECO:0000313" key="3">
    <source>
        <dbReference type="Proteomes" id="UP000703038"/>
    </source>
</evidence>
<keyword evidence="3" id="KW-1185">Reference proteome</keyword>
<accession>A0ABS2KQG5</accession>
<reference evidence="2 3" key="1">
    <citation type="submission" date="2021-01" db="EMBL/GenBank/DDBJ databases">
        <title>Genomics of switchgrass bacterial isolates.</title>
        <authorList>
            <person name="Shade A."/>
        </authorList>
    </citation>
    <scope>NUCLEOTIDE SEQUENCE [LARGE SCALE GENOMIC DNA]</scope>
    <source>
        <strain evidence="2 3">PvP111</strain>
    </source>
</reference>
<proteinExistence type="predicted"/>
<comment type="caution">
    <text evidence="2">The sequence shown here is derived from an EMBL/GenBank/DDBJ whole genome shotgun (WGS) entry which is preliminary data.</text>
</comment>
<evidence type="ECO:0000313" key="2">
    <source>
        <dbReference type="EMBL" id="MBM7414133.1"/>
    </source>
</evidence>
<organism evidence="2 3">
    <name type="scientific">Rhodococcoides corynebacterioides</name>
    <dbReference type="NCBI Taxonomy" id="53972"/>
    <lineage>
        <taxon>Bacteria</taxon>
        <taxon>Bacillati</taxon>
        <taxon>Actinomycetota</taxon>
        <taxon>Actinomycetes</taxon>
        <taxon>Mycobacteriales</taxon>
        <taxon>Nocardiaceae</taxon>
        <taxon>Rhodococcoides</taxon>
    </lineage>
</organism>
<dbReference type="EMBL" id="JAFBBK010000001">
    <property type="protein sequence ID" value="MBM7414133.1"/>
    <property type="molecule type" value="Genomic_DNA"/>
</dbReference>
<dbReference type="Proteomes" id="UP000703038">
    <property type="component" value="Unassembled WGS sequence"/>
</dbReference>
<gene>
    <name evidence="2" type="ORF">JOE42_000866</name>
</gene>